<keyword evidence="4" id="KW-1185">Reference proteome</keyword>
<protein>
    <submittedName>
        <fullName evidence="1">Phage baseplate assembly protein V</fullName>
    </submittedName>
</protein>
<dbReference type="EMBL" id="CP066308">
    <property type="protein sequence ID" value="QQE75726.1"/>
    <property type="molecule type" value="Genomic_DNA"/>
</dbReference>
<reference evidence="1 3" key="1">
    <citation type="submission" date="2020-12" db="EMBL/GenBank/DDBJ databases">
        <title>strain FJAT-54423T represents a novel species of the genus Brevibacillus.</title>
        <authorList>
            <person name="Tang R."/>
        </authorList>
    </citation>
    <scope>NUCLEOTIDE SEQUENCE [LARGE SCALE GENOMIC DNA]</scope>
    <source>
        <strain evidence="1 3">FJAT-54423</strain>
    </source>
</reference>
<evidence type="ECO:0000313" key="3">
    <source>
        <dbReference type="Proteomes" id="UP000595847"/>
    </source>
</evidence>
<accession>A0A7T5ENC6</accession>
<organism evidence="1 3">
    <name type="scientific">Brevibacillus composti</name>
    <dbReference type="NCBI Taxonomy" id="2796470"/>
    <lineage>
        <taxon>Bacteria</taxon>
        <taxon>Bacillati</taxon>
        <taxon>Bacillota</taxon>
        <taxon>Bacilli</taxon>
        <taxon>Bacillales</taxon>
        <taxon>Paenibacillaceae</taxon>
        <taxon>Brevibacillus</taxon>
    </lineage>
</organism>
<dbReference type="Gene3D" id="6.20.150.10">
    <property type="match status" value="1"/>
</dbReference>
<evidence type="ECO:0000313" key="4">
    <source>
        <dbReference type="Proteomes" id="UP000677234"/>
    </source>
</evidence>
<dbReference type="NCBIfam" id="TIGR01644">
    <property type="entry name" value="phage_P2_V"/>
    <property type="match status" value="1"/>
</dbReference>
<reference evidence="2" key="2">
    <citation type="submission" date="2021-04" db="EMBL/GenBank/DDBJ databases">
        <title>Brevibacillus composti FJAT-54423, complete genome.</title>
        <authorList>
            <person name="Tang R."/>
        </authorList>
    </citation>
    <scope>NUCLEOTIDE SEQUENCE</scope>
    <source>
        <strain evidence="2">FJAT-54424</strain>
    </source>
</reference>
<dbReference type="InterPro" id="IPR037026">
    <property type="entry name" value="Vgr_OB-fold_dom_sf"/>
</dbReference>
<evidence type="ECO:0000313" key="2">
    <source>
        <dbReference type="EMBL" id="QUO42752.1"/>
    </source>
</evidence>
<sequence length="177" mass="18996">MISKLIRIGVVSSINPTKCAARVAFEDQGKSVSPELPILVRGSFGTKDYWMPEPGEQVWCLFNPAGNADGIILGSVYSDADTPPVTDAAKRHLQFKDGTKIEYDANAHTLALDVKGPIKLIAKQEIRVDIKGKVKIITDDEIKLVAPNKLIVDGSIDVSGTVNTQVPMAPETPAEGS</sequence>
<dbReference type="Gene3D" id="2.40.50.230">
    <property type="entry name" value="Gp5 N-terminal domain"/>
    <property type="match status" value="1"/>
</dbReference>
<dbReference type="EMBL" id="CP073708">
    <property type="protein sequence ID" value="QUO42752.1"/>
    <property type="molecule type" value="Genomic_DNA"/>
</dbReference>
<proteinExistence type="predicted"/>
<dbReference type="InterPro" id="IPR013046">
    <property type="entry name" value="GpV/Gp45"/>
</dbReference>
<dbReference type="KEGG" id="bcop:JD108_07565"/>
<dbReference type="AlphaFoldDB" id="A0A7T5ENC6"/>
<gene>
    <name evidence="1" type="ORF">JD108_07565</name>
    <name evidence="2" type="ORF">KDJ56_07245</name>
</gene>
<dbReference type="Proteomes" id="UP000677234">
    <property type="component" value="Chromosome"/>
</dbReference>
<evidence type="ECO:0000313" key="1">
    <source>
        <dbReference type="EMBL" id="QQE75726.1"/>
    </source>
</evidence>
<dbReference type="Proteomes" id="UP000595847">
    <property type="component" value="Chromosome"/>
</dbReference>
<dbReference type="RefSeq" id="WP_198829240.1">
    <property type="nucleotide sequence ID" value="NZ_CP066308.1"/>
</dbReference>
<name>A0A7T5ENC6_9BACL</name>